<evidence type="ECO:0000259" key="2">
    <source>
        <dbReference type="Pfam" id="PF00497"/>
    </source>
</evidence>
<name>A0ABW8PVD2_9GAMM</name>
<evidence type="ECO:0000256" key="1">
    <source>
        <dbReference type="SAM" id="SignalP"/>
    </source>
</evidence>
<keyword evidence="4" id="KW-1185">Reference proteome</keyword>
<feature type="signal peptide" evidence="1">
    <location>
        <begin position="1"/>
        <end position="21"/>
    </location>
</feature>
<reference evidence="3 4" key="1">
    <citation type="submission" date="2024-02" db="EMBL/GenBank/DDBJ databases">
        <title>Marinospirillum sp. MEB 164 isolated from Lonar lake sediment.</title>
        <authorList>
            <person name="Joshi A."/>
            <person name="Thite S."/>
        </authorList>
    </citation>
    <scope>NUCLEOTIDE SEQUENCE [LARGE SCALE GENOMIC DNA]</scope>
    <source>
        <strain evidence="3 4">MEB164</strain>
    </source>
</reference>
<organism evidence="3 4">
    <name type="scientific">Marinospirillum alkalitolerans</name>
    <dbReference type="NCBI Taxonomy" id="3123374"/>
    <lineage>
        <taxon>Bacteria</taxon>
        <taxon>Pseudomonadati</taxon>
        <taxon>Pseudomonadota</taxon>
        <taxon>Gammaproteobacteria</taxon>
        <taxon>Oceanospirillales</taxon>
        <taxon>Oceanospirillaceae</taxon>
        <taxon>Marinospirillum</taxon>
    </lineage>
</organism>
<proteinExistence type="predicted"/>
<gene>
    <name evidence="3" type="ORF">V6U78_04050</name>
</gene>
<accession>A0ABW8PVD2</accession>
<dbReference type="RefSeq" id="WP_405337456.1">
    <property type="nucleotide sequence ID" value="NZ_JBANFI010000002.1"/>
</dbReference>
<dbReference type="EMBL" id="JBANFI010000002">
    <property type="protein sequence ID" value="MFK7160205.1"/>
    <property type="molecule type" value="Genomic_DNA"/>
</dbReference>
<protein>
    <submittedName>
        <fullName evidence="3">Transporter substrate-binding domain-containing protein</fullName>
    </submittedName>
</protein>
<comment type="caution">
    <text evidence="3">The sequence shown here is derived from an EMBL/GenBank/DDBJ whole genome shotgun (WGS) entry which is preliminary data.</text>
</comment>
<evidence type="ECO:0000313" key="3">
    <source>
        <dbReference type="EMBL" id="MFK7160205.1"/>
    </source>
</evidence>
<feature type="domain" description="Solute-binding protein family 3/N-terminal" evidence="2">
    <location>
        <begin position="30"/>
        <end position="246"/>
    </location>
</feature>
<evidence type="ECO:0000313" key="4">
    <source>
        <dbReference type="Proteomes" id="UP001621714"/>
    </source>
</evidence>
<dbReference type="Proteomes" id="UP001621714">
    <property type="component" value="Unassembled WGS sequence"/>
</dbReference>
<dbReference type="InterPro" id="IPR001638">
    <property type="entry name" value="Solute-binding_3/MltF_N"/>
</dbReference>
<feature type="chain" id="PRO_5045066288" evidence="1">
    <location>
        <begin position="22"/>
        <end position="248"/>
    </location>
</feature>
<dbReference type="Pfam" id="PF00497">
    <property type="entry name" value="SBP_bac_3"/>
    <property type="match status" value="1"/>
</dbReference>
<dbReference type="Gene3D" id="3.40.190.10">
    <property type="entry name" value="Periplasmic binding protein-like II"/>
    <property type="match status" value="2"/>
</dbReference>
<sequence length="248" mass="27845">MHRFLLLVCSGWLLSLSPVSAAEPIRLCIGDGNPWPPYSYFERTAEGEPDPSTLDGSATQQLRQALDQAGLDYQFFFMPWARVMHEMAAQQGLCDVVWNVSYSEQRATFALFSEVQYHTQLVLFSMEASTAQHQPSSLALAEYCGVNGYNYQPFGLSESELILGDSIQQVLNMLEAQRCQFFPSEREPLLSGGELGIYQLPVGLTYQPLHLTKAFHVMISRRHPQATTLLELINHAIATHPLDETLSF</sequence>
<dbReference type="SUPFAM" id="SSF53850">
    <property type="entry name" value="Periplasmic binding protein-like II"/>
    <property type="match status" value="1"/>
</dbReference>
<keyword evidence="1" id="KW-0732">Signal</keyword>